<protein>
    <submittedName>
        <fullName evidence="1">Uncharacterized protein</fullName>
    </submittedName>
</protein>
<sequence>MDSLRKECKKNVHEVGVESAVQKSKFFTELDVIRTPDRREASGSSDYERTLSSRVTELRLKAKNVSLPKTQPVTSIQPSNVLMSASLDTGRSQARSSTYNDIIDTDLLDFTKPVTEPLPTEPITDHTTSASSHQARHPSVFGSEVPLFPQQNIASVHGQPLSLIPCASHIPDKSSSRSVDNTKQLLDFNTPITDNVSTQPPQHVASMFLTSDQSQQKCQNSVDLSFFENPLSQTNNTSVSCTSKRFTNWEKF</sequence>
<gene>
    <name evidence="1" type="ORF">LSH36_242g07020</name>
</gene>
<evidence type="ECO:0000313" key="2">
    <source>
        <dbReference type="Proteomes" id="UP001208570"/>
    </source>
</evidence>
<organism evidence="1 2">
    <name type="scientific">Paralvinella palmiformis</name>
    <dbReference type="NCBI Taxonomy" id="53620"/>
    <lineage>
        <taxon>Eukaryota</taxon>
        <taxon>Metazoa</taxon>
        <taxon>Spiralia</taxon>
        <taxon>Lophotrochozoa</taxon>
        <taxon>Annelida</taxon>
        <taxon>Polychaeta</taxon>
        <taxon>Sedentaria</taxon>
        <taxon>Canalipalpata</taxon>
        <taxon>Terebellida</taxon>
        <taxon>Terebelliformia</taxon>
        <taxon>Alvinellidae</taxon>
        <taxon>Paralvinella</taxon>
    </lineage>
</organism>
<reference evidence="1" key="1">
    <citation type="journal article" date="2023" name="Mol. Biol. Evol.">
        <title>Third-Generation Sequencing Reveals the Adaptive Role of the Epigenome in Three Deep-Sea Polychaetes.</title>
        <authorList>
            <person name="Perez M."/>
            <person name="Aroh O."/>
            <person name="Sun Y."/>
            <person name="Lan Y."/>
            <person name="Juniper S.K."/>
            <person name="Young C.R."/>
            <person name="Angers B."/>
            <person name="Qian P.Y."/>
        </authorList>
    </citation>
    <scope>NUCLEOTIDE SEQUENCE</scope>
    <source>
        <strain evidence="1">P08H-3</strain>
    </source>
</reference>
<name>A0AAD9JMD2_9ANNE</name>
<accession>A0AAD9JMD2</accession>
<dbReference type="Proteomes" id="UP001208570">
    <property type="component" value="Unassembled WGS sequence"/>
</dbReference>
<dbReference type="AlphaFoldDB" id="A0AAD9JMD2"/>
<evidence type="ECO:0000313" key="1">
    <source>
        <dbReference type="EMBL" id="KAK2155357.1"/>
    </source>
</evidence>
<comment type="caution">
    <text evidence="1">The sequence shown here is derived from an EMBL/GenBank/DDBJ whole genome shotgun (WGS) entry which is preliminary data.</text>
</comment>
<keyword evidence="2" id="KW-1185">Reference proteome</keyword>
<proteinExistence type="predicted"/>
<dbReference type="EMBL" id="JAODUP010000242">
    <property type="protein sequence ID" value="KAK2155357.1"/>
    <property type="molecule type" value="Genomic_DNA"/>
</dbReference>